<dbReference type="InterPro" id="IPR000182">
    <property type="entry name" value="GNAT_dom"/>
</dbReference>
<evidence type="ECO:0000313" key="4">
    <source>
        <dbReference type="Proteomes" id="UP001220962"/>
    </source>
</evidence>
<dbReference type="Proteomes" id="UP001221519">
    <property type="component" value="Chromosome"/>
</dbReference>
<dbReference type="CDD" id="cd04301">
    <property type="entry name" value="NAT_SF"/>
    <property type="match status" value="1"/>
</dbReference>
<dbReference type="SUPFAM" id="SSF55729">
    <property type="entry name" value="Acyl-CoA N-acyltransferases (Nat)"/>
    <property type="match status" value="1"/>
</dbReference>
<dbReference type="Pfam" id="PF00583">
    <property type="entry name" value="Acetyltransf_1"/>
    <property type="match status" value="1"/>
</dbReference>
<protein>
    <submittedName>
        <fullName evidence="2">GNAT family N-acetyltransferase</fullName>
    </submittedName>
</protein>
<organism evidence="2 4">
    <name type="scientific">Paenibacillus urinalis</name>
    <dbReference type="NCBI Taxonomy" id="521520"/>
    <lineage>
        <taxon>Bacteria</taxon>
        <taxon>Bacillati</taxon>
        <taxon>Bacillota</taxon>
        <taxon>Bacilli</taxon>
        <taxon>Bacillales</taxon>
        <taxon>Paenibacillaceae</taxon>
        <taxon>Paenibacillus</taxon>
    </lineage>
</organism>
<dbReference type="Gene3D" id="3.40.630.30">
    <property type="match status" value="1"/>
</dbReference>
<dbReference type="EMBL" id="CP118108">
    <property type="protein sequence ID" value="WDI02023.1"/>
    <property type="molecule type" value="Genomic_DNA"/>
</dbReference>
<accession>A0AAX3N0S0</accession>
<dbReference type="AlphaFoldDB" id="A0AAX3N0S0"/>
<evidence type="ECO:0000313" key="2">
    <source>
        <dbReference type="EMBL" id="WDH82305.1"/>
    </source>
</evidence>
<dbReference type="PROSITE" id="PS51186">
    <property type="entry name" value="GNAT"/>
    <property type="match status" value="1"/>
</dbReference>
<dbReference type="Proteomes" id="UP001220962">
    <property type="component" value="Chromosome"/>
</dbReference>
<dbReference type="InterPro" id="IPR016181">
    <property type="entry name" value="Acyl_CoA_acyltransferase"/>
</dbReference>
<dbReference type="PANTHER" id="PTHR43259">
    <property type="entry name" value="SPT10P"/>
    <property type="match status" value="1"/>
</dbReference>
<name>A0AAX3N0S0_9BACL</name>
<evidence type="ECO:0000259" key="1">
    <source>
        <dbReference type="PROSITE" id="PS51186"/>
    </source>
</evidence>
<dbReference type="PANTHER" id="PTHR43259:SF1">
    <property type="entry name" value="N-ACETYLTRANSFERASE DOMAIN-CONTAINING PROTEIN"/>
    <property type="match status" value="1"/>
</dbReference>
<dbReference type="GO" id="GO:0016747">
    <property type="term" value="F:acyltransferase activity, transferring groups other than amino-acyl groups"/>
    <property type="evidence" value="ECO:0007669"/>
    <property type="project" value="InterPro"/>
</dbReference>
<keyword evidence="5" id="KW-1185">Reference proteome</keyword>
<evidence type="ECO:0000313" key="3">
    <source>
        <dbReference type="EMBL" id="WDI02023.1"/>
    </source>
</evidence>
<dbReference type="RefSeq" id="WP_238546405.1">
    <property type="nucleotide sequence ID" value="NZ_CP118101.1"/>
</dbReference>
<dbReference type="EMBL" id="CP118101">
    <property type="protein sequence ID" value="WDH82305.1"/>
    <property type="molecule type" value="Genomic_DNA"/>
</dbReference>
<feature type="domain" description="N-acetyltransferase" evidence="1">
    <location>
        <begin position="2"/>
        <end position="158"/>
    </location>
</feature>
<dbReference type="InterPro" id="IPR052829">
    <property type="entry name" value="N-acetyltransferase_domain"/>
</dbReference>
<gene>
    <name evidence="2" type="ORF">PUW23_23115</name>
    <name evidence="3" type="ORF">PUW25_22960</name>
</gene>
<evidence type="ECO:0000313" key="5">
    <source>
        <dbReference type="Proteomes" id="UP001221519"/>
    </source>
</evidence>
<proteinExistence type="predicted"/>
<reference evidence="2 5" key="1">
    <citation type="submission" date="2023-02" db="EMBL/GenBank/DDBJ databases">
        <title>Pathogen: clinical or host-associated sample.</title>
        <authorList>
            <person name="Hergert J."/>
            <person name="Casey R."/>
            <person name="Wagner J."/>
            <person name="Young E.L."/>
            <person name="Oakeson K.F."/>
        </authorList>
    </citation>
    <scope>NUCLEOTIDE SEQUENCE</scope>
    <source>
        <strain evidence="3 5">2022CK-00829</strain>
        <strain evidence="2">2022CK-00830</strain>
    </source>
</reference>
<sequence>MIGLSAMNELQFEDFMNSTLKEYAQEKITAGTWLPEHAESRALEDMHRILPEGYLTQDAYFYNLVDSSVGDGQVIGFIWFNIYLRNGVREAFLYDIHIVEEYQGRGYGTRTMELLEKEARKLQAERIGLHVFGHNERAKRLYAKMGYEAKSITMYKEL</sequence>